<evidence type="ECO:0000256" key="2">
    <source>
        <dbReference type="ARBA" id="ARBA00023186"/>
    </source>
</evidence>
<evidence type="ECO:0000256" key="1">
    <source>
        <dbReference type="ARBA" id="ARBA00007177"/>
    </source>
</evidence>
<dbReference type="HAMAP" id="MF_01384">
    <property type="entry name" value="UreD"/>
    <property type="match status" value="1"/>
</dbReference>
<evidence type="ECO:0000313" key="5">
    <source>
        <dbReference type="Proteomes" id="UP001500929"/>
    </source>
</evidence>
<comment type="caution">
    <text evidence="4">The sequence shown here is derived from an EMBL/GenBank/DDBJ whole genome shotgun (WGS) entry which is preliminary data.</text>
</comment>
<accession>A0ABN3D9S7</accession>
<comment type="function">
    <text evidence="3">Required for maturation of urease via the functional incorporation of the urease nickel metallocenter.</text>
</comment>
<comment type="subcellular location">
    <subcellularLocation>
        <location evidence="3">Cytoplasm</location>
    </subcellularLocation>
</comment>
<dbReference type="Pfam" id="PF01774">
    <property type="entry name" value="UreD"/>
    <property type="match status" value="1"/>
</dbReference>
<keyword evidence="2 3" id="KW-0143">Chaperone</keyword>
<dbReference type="Proteomes" id="UP001500929">
    <property type="component" value="Unassembled WGS sequence"/>
</dbReference>
<dbReference type="InterPro" id="IPR002669">
    <property type="entry name" value="UreD"/>
</dbReference>
<comment type="subunit">
    <text evidence="3">UreD, UreF and UreG form a complex that acts as a GTP-hydrolysis-dependent molecular chaperone, activating the urease apoprotein by helping to assemble the nickel containing metallocenter of UreC. The UreE protein probably delivers the nickel.</text>
</comment>
<comment type="similarity">
    <text evidence="1 3">Belongs to the UreD family.</text>
</comment>
<dbReference type="EMBL" id="BAAAQY010000002">
    <property type="protein sequence ID" value="GAA2225543.1"/>
    <property type="molecule type" value="Genomic_DNA"/>
</dbReference>
<sequence length="284" mass="29758">MDGRHAPDGPDGLVIAGRLELEFAARQGRTALSRRDYTWPYSVGRVFHREGGDPARVIVQSGSGGIITGDRLAQRLVARQDAHALVLGQGAISVHRALGGRGSGEYLRIEAAPGAWIENLAEPRVLFDEADFAQESTVSVLGDGVAVSVESVVLEPVDGGMAHYRSETVVECDGERRAVERMRVHTGQLPSGMRAFGLIVAAGLAGSAAGKGWQEWAGSFGDHSAYGAASELPFGAGVAVRVVAADGRHLRRAIDAALEVLRASSPAKVAEKESVASESADEAS</sequence>
<dbReference type="PANTHER" id="PTHR33643">
    <property type="entry name" value="UREASE ACCESSORY PROTEIN D"/>
    <property type="match status" value="1"/>
</dbReference>
<proteinExistence type="inferred from homology"/>
<gene>
    <name evidence="3" type="primary">ureD</name>
    <name evidence="4" type="ORF">GCM10009851_06660</name>
</gene>
<keyword evidence="5" id="KW-1185">Reference proteome</keyword>
<evidence type="ECO:0000313" key="4">
    <source>
        <dbReference type="EMBL" id="GAA2225543.1"/>
    </source>
</evidence>
<name>A0ABN3D9S7_9MICO</name>
<keyword evidence="3" id="KW-0963">Cytoplasm</keyword>
<evidence type="ECO:0000256" key="3">
    <source>
        <dbReference type="HAMAP-Rule" id="MF_01384"/>
    </source>
</evidence>
<organism evidence="4 5">
    <name type="scientific">Herbiconiux moechotypicola</name>
    <dbReference type="NCBI Taxonomy" id="637393"/>
    <lineage>
        <taxon>Bacteria</taxon>
        <taxon>Bacillati</taxon>
        <taxon>Actinomycetota</taxon>
        <taxon>Actinomycetes</taxon>
        <taxon>Micrococcales</taxon>
        <taxon>Microbacteriaceae</taxon>
        <taxon>Herbiconiux</taxon>
    </lineage>
</organism>
<protein>
    <recommendedName>
        <fullName evidence="3">Urease accessory protein UreD</fullName>
    </recommendedName>
</protein>
<keyword evidence="3" id="KW-0996">Nickel insertion</keyword>
<reference evidence="4 5" key="1">
    <citation type="journal article" date="2019" name="Int. J. Syst. Evol. Microbiol.">
        <title>The Global Catalogue of Microorganisms (GCM) 10K type strain sequencing project: providing services to taxonomists for standard genome sequencing and annotation.</title>
        <authorList>
            <consortium name="The Broad Institute Genomics Platform"/>
            <consortium name="The Broad Institute Genome Sequencing Center for Infectious Disease"/>
            <person name="Wu L."/>
            <person name="Ma J."/>
        </authorList>
    </citation>
    <scope>NUCLEOTIDE SEQUENCE [LARGE SCALE GENOMIC DNA]</scope>
    <source>
        <strain evidence="4 5">JCM 16117</strain>
    </source>
</reference>
<dbReference type="PANTHER" id="PTHR33643:SF1">
    <property type="entry name" value="UREASE ACCESSORY PROTEIN D"/>
    <property type="match status" value="1"/>
</dbReference>